<dbReference type="RefSeq" id="WP_015771049.1">
    <property type="nucleotide sequence ID" value="NC_013174.1"/>
</dbReference>
<name>C7R1V3_JONDD</name>
<gene>
    <name evidence="1" type="ordered locus">Jden_0758</name>
</gene>
<evidence type="ECO:0000313" key="1">
    <source>
        <dbReference type="EMBL" id="ACV08421.1"/>
    </source>
</evidence>
<organism evidence="1 2">
    <name type="scientific">Jonesia denitrificans (strain ATCC 14870 / DSM 20603 / BCRC 15368 / CIP 55.134 / JCM 11481 / NBRC 15587 / NCTC 10816 / Prevot 55134)</name>
    <name type="common">Listeria denitrificans</name>
    <dbReference type="NCBI Taxonomy" id="471856"/>
    <lineage>
        <taxon>Bacteria</taxon>
        <taxon>Bacillati</taxon>
        <taxon>Actinomycetota</taxon>
        <taxon>Actinomycetes</taxon>
        <taxon>Micrococcales</taxon>
        <taxon>Jonesiaceae</taxon>
        <taxon>Jonesia</taxon>
    </lineage>
</organism>
<protein>
    <submittedName>
        <fullName evidence="1">Uncharacterized protein</fullName>
    </submittedName>
</protein>
<dbReference type="HOGENOM" id="CLU_2117715_0_0_11"/>
<dbReference type="KEGG" id="jde:Jden_0758"/>
<accession>C7R1V3</accession>
<evidence type="ECO:0000313" key="2">
    <source>
        <dbReference type="Proteomes" id="UP000000628"/>
    </source>
</evidence>
<dbReference type="AlphaFoldDB" id="C7R1V3"/>
<dbReference type="Proteomes" id="UP000000628">
    <property type="component" value="Chromosome"/>
</dbReference>
<proteinExistence type="predicted"/>
<dbReference type="STRING" id="471856.Jden_0758"/>
<keyword evidence="2" id="KW-1185">Reference proteome</keyword>
<sequence>MPDATATYADEAVRLINEAGLHVETFSYSEGLTVTDPQRDNRFVFAALDDFDTSRASHEILFMLSLEGTQDILELTQGLMPDQQVRSYYGSAQQGLASLTELLDIYRTHHVGNH</sequence>
<reference evidence="1 2" key="1">
    <citation type="journal article" date="2009" name="Stand. Genomic Sci.">
        <title>Complete genome sequence of Jonesia denitrificans type strain (Prevot 55134).</title>
        <authorList>
            <person name="Pukall R."/>
            <person name="Gehrich-Schroter G."/>
            <person name="Lapidus A."/>
            <person name="Nolan M."/>
            <person name="Glavina Del Rio T."/>
            <person name="Lucas S."/>
            <person name="Chen F."/>
            <person name="Tice H."/>
            <person name="Pitluck S."/>
            <person name="Cheng J.F."/>
            <person name="Copeland A."/>
            <person name="Saunders E."/>
            <person name="Brettin T."/>
            <person name="Detter J.C."/>
            <person name="Bruce D."/>
            <person name="Goodwin L."/>
            <person name="Pati A."/>
            <person name="Ivanova N."/>
            <person name="Mavromatis K."/>
            <person name="Ovchinnikova G."/>
            <person name="Chen A."/>
            <person name="Palaniappan K."/>
            <person name="Land M."/>
            <person name="Hauser L."/>
            <person name="Chang Y.J."/>
            <person name="Jeffries C.D."/>
            <person name="Chain P."/>
            <person name="Goker M."/>
            <person name="Bristow J."/>
            <person name="Eisen J.A."/>
            <person name="Markowitz V."/>
            <person name="Hugenholtz P."/>
            <person name="Kyrpides N.C."/>
            <person name="Klenk H.P."/>
            <person name="Han C."/>
        </authorList>
    </citation>
    <scope>NUCLEOTIDE SEQUENCE [LARGE SCALE GENOMIC DNA]</scope>
    <source>
        <strain evidence="2">ATCC 14870 / DSM 20603 / BCRC 15368 / CIP 55.134 / JCM 11481 / NBRC 15587 / NCTC 10816 / Prevot 55134</strain>
    </source>
</reference>
<dbReference type="EMBL" id="CP001706">
    <property type="protein sequence ID" value="ACV08421.1"/>
    <property type="molecule type" value="Genomic_DNA"/>
</dbReference>